<feature type="region of interest" description="Disordered" evidence="2">
    <location>
        <begin position="156"/>
        <end position="182"/>
    </location>
</feature>
<dbReference type="PANTHER" id="PTHR15337">
    <property type="entry name" value="ANTERIOR GRADIENT PROTEIN-RELATED"/>
    <property type="match status" value="1"/>
</dbReference>
<dbReference type="PANTHER" id="PTHR15337:SF11">
    <property type="entry name" value="THIOREDOXIN DOMAIN-CONTAINING PROTEIN"/>
    <property type="match status" value="1"/>
</dbReference>
<comment type="caution">
    <text evidence="4">The sequence shown here is derived from an EMBL/GenBank/DDBJ whole genome shotgun (WGS) entry which is preliminary data.</text>
</comment>
<reference evidence="4 5" key="1">
    <citation type="submission" date="2024-06" db="EMBL/GenBank/DDBJ databases">
        <authorList>
            <person name="Kraege A."/>
            <person name="Thomma B."/>
        </authorList>
    </citation>
    <scope>NUCLEOTIDE SEQUENCE [LARGE SCALE GENOMIC DNA]</scope>
</reference>
<evidence type="ECO:0000313" key="5">
    <source>
        <dbReference type="Proteomes" id="UP001497392"/>
    </source>
</evidence>
<dbReference type="InterPro" id="IPR036249">
    <property type="entry name" value="Thioredoxin-like_sf"/>
</dbReference>
<dbReference type="Pfam" id="PF13899">
    <property type="entry name" value="Thioredoxin_7"/>
    <property type="match status" value="1"/>
</dbReference>
<evidence type="ECO:0000256" key="2">
    <source>
        <dbReference type="SAM" id="MobiDB-lite"/>
    </source>
</evidence>
<evidence type="ECO:0000256" key="3">
    <source>
        <dbReference type="SAM" id="SignalP"/>
    </source>
</evidence>
<dbReference type="Proteomes" id="UP001497392">
    <property type="component" value="Unassembled WGS sequence"/>
</dbReference>
<keyword evidence="5" id="KW-1185">Reference proteome</keyword>
<protein>
    <submittedName>
        <fullName evidence="4">G13265 protein</fullName>
    </submittedName>
</protein>
<accession>A0ABP1GF05</accession>
<sequence>MLRYALVFSVGLAGLCLAASSDPSNGWNSNLSWQTPAALQAMDLSHNTKPIMYLFNQPWCGACKRLKETFQQEGDKISKLSQKFILVNVGGDDNSGFGEAFAPDGGYIPRILFAEPSGTLRPDLKNPANQKEYAYFYDSMDKVRAGMKNALKLLGSQGKAETSEQPAAASATSQTKPEVSEL</sequence>
<dbReference type="SUPFAM" id="SSF52833">
    <property type="entry name" value="Thioredoxin-like"/>
    <property type="match status" value="1"/>
</dbReference>
<keyword evidence="1 3" id="KW-0732">Signal</keyword>
<dbReference type="InterPro" id="IPR051099">
    <property type="entry name" value="AGR/TXD"/>
</dbReference>
<dbReference type="EMBL" id="CAXHTA020000021">
    <property type="protein sequence ID" value="CAL5229855.1"/>
    <property type="molecule type" value="Genomic_DNA"/>
</dbReference>
<name>A0ABP1GF05_9CHLO</name>
<organism evidence="4 5">
    <name type="scientific">Coccomyxa viridis</name>
    <dbReference type="NCBI Taxonomy" id="1274662"/>
    <lineage>
        <taxon>Eukaryota</taxon>
        <taxon>Viridiplantae</taxon>
        <taxon>Chlorophyta</taxon>
        <taxon>core chlorophytes</taxon>
        <taxon>Trebouxiophyceae</taxon>
        <taxon>Trebouxiophyceae incertae sedis</taxon>
        <taxon>Coccomyxaceae</taxon>
        <taxon>Coccomyxa</taxon>
    </lineage>
</organism>
<feature type="signal peptide" evidence="3">
    <location>
        <begin position="1"/>
        <end position="18"/>
    </location>
</feature>
<evidence type="ECO:0000256" key="1">
    <source>
        <dbReference type="ARBA" id="ARBA00022729"/>
    </source>
</evidence>
<evidence type="ECO:0000313" key="4">
    <source>
        <dbReference type="EMBL" id="CAL5229855.1"/>
    </source>
</evidence>
<feature type="compositionally biased region" description="Polar residues" evidence="2">
    <location>
        <begin position="159"/>
        <end position="182"/>
    </location>
</feature>
<gene>
    <name evidence="4" type="primary">g13265</name>
    <name evidence="4" type="ORF">VP750_LOCUS11761</name>
</gene>
<proteinExistence type="predicted"/>
<feature type="chain" id="PRO_5047515067" evidence="3">
    <location>
        <begin position="19"/>
        <end position="182"/>
    </location>
</feature>
<dbReference type="Gene3D" id="3.40.30.10">
    <property type="entry name" value="Glutaredoxin"/>
    <property type="match status" value="1"/>
</dbReference>